<protein>
    <submittedName>
        <fullName evidence="2">Uncharacterized protein</fullName>
    </submittedName>
</protein>
<dbReference type="GO" id="GO:0045053">
    <property type="term" value="P:protein retention in Golgi apparatus"/>
    <property type="evidence" value="ECO:0007669"/>
    <property type="project" value="TreeGrafter"/>
</dbReference>
<dbReference type="AlphaFoldDB" id="A0A1B6C6V5"/>
<dbReference type="GO" id="GO:0006623">
    <property type="term" value="P:protein targeting to vacuole"/>
    <property type="evidence" value="ECO:0007669"/>
    <property type="project" value="TreeGrafter"/>
</dbReference>
<dbReference type="EMBL" id="GEDC01028328">
    <property type="protein sequence ID" value="JAS08970.1"/>
    <property type="molecule type" value="Transcribed_RNA"/>
</dbReference>
<reference evidence="2" key="1">
    <citation type="submission" date="2015-12" db="EMBL/GenBank/DDBJ databases">
        <title>De novo transcriptome assembly of four potential Pierce s Disease insect vectors from Arizona vineyards.</title>
        <authorList>
            <person name="Tassone E.E."/>
        </authorList>
    </citation>
    <scope>NUCLEOTIDE SEQUENCE</scope>
</reference>
<accession>A0A1B6C6V5</accession>
<feature type="non-terminal residue" evidence="2">
    <location>
        <position position="1"/>
    </location>
</feature>
<comment type="similarity">
    <text evidence="1">Belongs to the VPS13 family.</text>
</comment>
<evidence type="ECO:0000256" key="1">
    <source>
        <dbReference type="ARBA" id="ARBA00006545"/>
    </source>
</evidence>
<dbReference type="InterPro" id="IPR026847">
    <property type="entry name" value="VPS13"/>
</dbReference>
<evidence type="ECO:0000313" key="2">
    <source>
        <dbReference type="EMBL" id="JAS08970.1"/>
    </source>
</evidence>
<sequence>AGAFSRITGAMGKGIAALTFDEDYQRKRREGLNQRPNNVQEGLAQSGKGLIMGVVEGIGGVLTKPISGAKEEGVEGFFKGMGKGMMGLVARPTAGAFSRITGAMGKGIAALTFDEDYQRKRREGLNQRPNNVQEGLAQSGKGLIMGVVEGIGGVLTKPISGAKEEGVEGFFKGMGKGMMGLVARPTAG</sequence>
<feature type="non-terminal residue" evidence="2">
    <location>
        <position position="188"/>
    </location>
</feature>
<dbReference type="PANTHER" id="PTHR16166:SF93">
    <property type="entry name" value="INTERMEMBRANE LIPID TRANSFER PROTEIN VPS13"/>
    <property type="match status" value="1"/>
</dbReference>
<gene>
    <name evidence="2" type="ORF">g.35878</name>
</gene>
<organism evidence="2">
    <name type="scientific">Clastoptera arizonana</name>
    <name type="common">Arizona spittle bug</name>
    <dbReference type="NCBI Taxonomy" id="38151"/>
    <lineage>
        <taxon>Eukaryota</taxon>
        <taxon>Metazoa</taxon>
        <taxon>Ecdysozoa</taxon>
        <taxon>Arthropoda</taxon>
        <taxon>Hexapoda</taxon>
        <taxon>Insecta</taxon>
        <taxon>Pterygota</taxon>
        <taxon>Neoptera</taxon>
        <taxon>Paraneoptera</taxon>
        <taxon>Hemiptera</taxon>
        <taxon>Auchenorrhyncha</taxon>
        <taxon>Cercopoidea</taxon>
        <taxon>Clastopteridae</taxon>
        <taxon>Clastoptera</taxon>
    </lineage>
</organism>
<proteinExistence type="inferred from homology"/>
<name>A0A1B6C6V5_9HEMI</name>
<dbReference type="PANTHER" id="PTHR16166">
    <property type="entry name" value="VACUOLAR PROTEIN SORTING-ASSOCIATED PROTEIN VPS13"/>
    <property type="match status" value="1"/>
</dbReference>